<dbReference type="CDD" id="cd00085">
    <property type="entry name" value="HNHc"/>
    <property type="match status" value="1"/>
</dbReference>
<evidence type="ECO:0000313" key="3">
    <source>
        <dbReference type="Proteomes" id="UP000250028"/>
    </source>
</evidence>
<evidence type="ECO:0000313" key="2">
    <source>
        <dbReference type="EMBL" id="SSA33872.1"/>
    </source>
</evidence>
<organism evidence="2 3">
    <name type="scientific">Branchiibius hedensis</name>
    <dbReference type="NCBI Taxonomy" id="672460"/>
    <lineage>
        <taxon>Bacteria</taxon>
        <taxon>Bacillati</taxon>
        <taxon>Actinomycetota</taxon>
        <taxon>Actinomycetes</taxon>
        <taxon>Micrococcales</taxon>
        <taxon>Dermacoccaceae</taxon>
        <taxon>Branchiibius</taxon>
    </lineage>
</organism>
<dbReference type="Gene3D" id="1.10.30.50">
    <property type="match status" value="1"/>
</dbReference>
<gene>
    <name evidence="2" type="ORF">SAMN04489750_1169</name>
</gene>
<protein>
    <recommendedName>
        <fullName evidence="4">HNH endonuclease</fullName>
    </recommendedName>
</protein>
<keyword evidence="3" id="KW-1185">Reference proteome</keyword>
<dbReference type="AlphaFoldDB" id="A0A2Y9BTD6"/>
<sequence>MAQIIAERHPDAASDVPSVVRAFQEWIAEVELDEPTWEAVRCMEDLKNTLTARQADVTVALHREQAEKDAARGFVLPSHTDRVVAAQLGLARRRSPVQAGRLLRIAHLTVAAEPVREAMRTGELNEEQAGIIRRETDGLTPEDRDRVIEKVADTLGRTSDRHLSDDVRTAAHRVDPELAARRAEAARADRHVSLRSARDGMAHLSAFLPAVEGRACLEALRKGANAAKRQPRPEKGPDRTPRQWMADLLVHRVSGRDPVTEPVDVHVNLVVPIDSLISGNEPGYLPGYGPIPAGEVRELLSQREDGVDVRRLFVHPGSGQLVGMESKSRFFRGLLAQFVQWRDRRCRTPWCGAPIKEIDHITAHAKGGATSADNAEGDCQWCNLVKEHPAWHVTGHAREVLVSSGGLQATTRPPLVNEPSQAWSPLEEYLLDLEWRWALRRASGKDDP</sequence>
<feature type="compositionally biased region" description="Basic and acidic residues" evidence="1">
    <location>
        <begin position="231"/>
        <end position="241"/>
    </location>
</feature>
<feature type="region of interest" description="Disordered" evidence="1">
    <location>
        <begin position="223"/>
        <end position="242"/>
    </location>
</feature>
<dbReference type="Proteomes" id="UP000250028">
    <property type="component" value="Unassembled WGS sequence"/>
</dbReference>
<proteinExistence type="predicted"/>
<reference evidence="3" key="1">
    <citation type="submission" date="2016-10" db="EMBL/GenBank/DDBJ databases">
        <authorList>
            <person name="Varghese N."/>
            <person name="Submissions S."/>
        </authorList>
    </citation>
    <scope>NUCLEOTIDE SEQUENCE [LARGE SCALE GENOMIC DNA]</scope>
    <source>
        <strain evidence="3">DSM 22951</strain>
    </source>
</reference>
<dbReference type="OrthoDB" id="3261064at2"/>
<dbReference type="InterPro" id="IPR003615">
    <property type="entry name" value="HNH_nuc"/>
</dbReference>
<evidence type="ECO:0008006" key="4">
    <source>
        <dbReference type="Google" id="ProtNLM"/>
    </source>
</evidence>
<accession>A0A2Y9BTD6</accession>
<name>A0A2Y9BTD6_9MICO</name>
<evidence type="ECO:0000256" key="1">
    <source>
        <dbReference type="SAM" id="MobiDB-lite"/>
    </source>
</evidence>
<dbReference type="EMBL" id="UESZ01000001">
    <property type="protein sequence ID" value="SSA33872.1"/>
    <property type="molecule type" value="Genomic_DNA"/>
</dbReference>
<dbReference type="RefSeq" id="WP_109684508.1">
    <property type="nucleotide sequence ID" value="NZ_QGDN01000001.1"/>
</dbReference>